<evidence type="ECO:0000259" key="15">
    <source>
        <dbReference type="Pfam" id="PF07715"/>
    </source>
</evidence>
<feature type="domain" description="TonB-dependent receptor plug" evidence="15">
    <location>
        <begin position="93"/>
        <end position="192"/>
    </location>
</feature>
<accession>A0A5C8P011</accession>
<evidence type="ECO:0000256" key="9">
    <source>
        <dbReference type="ARBA" id="ARBA00023237"/>
    </source>
</evidence>
<dbReference type="Gene3D" id="2.170.130.10">
    <property type="entry name" value="TonB-dependent receptor, plug domain"/>
    <property type="match status" value="1"/>
</dbReference>
<comment type="similarity">
    <text evidence="2 10 11">Belongs to the TonB-dependent receptor family.</text>
</comment>
<evidence type="ECO:0000256" key="4">
    <source>
        <dbReference type="ARBA" id="ARBA00022452"/>
    </source>
</evidence>
<dbReference type="InterPro" id="IPR000531">
    <property type="entry name" value="Beta-barrel_TonB"/>
</dbReference>
<dbReference type="Proteomes" id="UP000321548">
    <property type="component" value="Unassembled WGS sequence"/>
</dbReference>
<dbReference type="GO" id="GO:0009279">
    <property type="term" value="C:cell outer membrane"/>
    <property type="evidence" value="ECO:0007669"/>
    <property type="project" value="UniProtKB-SubCell"/>
</dbReference>
<dbReference type="Pfam" id="PF00593">
    <property type="entry name" value="TonB_dep_Rec_b-barrel"/>
    <property type="match status" value="1"/>
</dbReference>
<feature type="compositionally biased region" description="Low complexity" evidence="12">
    <location>
        <begin position="66"/>
        <end position="75"/>
    </location>
</feature>
<evidence type="ECO:0000256" key="1">
    <source>
        <dbReference type="ARBA" id="ARBA00004571"/>
    </source>
</evidence>
<dbReference type="AlphaFoldDB" id="A0A5C8P011"/>
<dbReference type="InterPro" id="IPR039426">
    <property type="entry name" value="TonB-dep_rcpt-like"/>
</dbReference>
<feature type="chain" id="PRO_5022874104" evidence="13">
    <location>
        <begin position="47"/>
        <end position="790"/>
    </location>
</feature>
<feature type="signal peptide" evidence="13">
    <location>
        <begin position="1"/>
        <end position="46"/>
    </location>
</feature>
<name>A0A5C8P011_9BURK</name>
<dbReference type="RefSeq" id="WP_147703188.1">
    <property type="nucleotide sequence ID" value="NZ_VDUY01000002.1"/>
</dbReference>
<keyword evidence="7 10" id="KW-0472">Membrane</keyword>
<dbReference type="InterPro" id="IPR037066">
    <property type="entry name" value="Plug_dom_sf"/>
</dbReference>
<dbReference type="OrthoDB" id="9790771at2"/>
<dbReference type="PROSITE" id="PS52016">
    <property type="entry name" value="TONB_DEPENDENT_REC_3"/>
    <property type="match status" value="1"/>
</dbReference>
<evidence type="ECO:0000313" key="16">
    <source>
        <dbReference type="EMBL" id="TXL66939.1"/>
    </source>
</evidence>
<evidence type="ECO:0000259" key="14">
    <source>
        <dbReference type="Pfam" id="PF00593"/>
    </source>
</evidence>
<dbReference type="InterPro" id="IPR012910">
    <property type="entry name" value="Plug_dom"/>
</dbReference>
<gene>
    <name evidence="16" type="ORF">FHP08_04755</name>
</gene>
<proteinExistence type="inferred from homology"/>
<dbReference type="EMBL" id="VDUY01000002">
    <property type="protein sequence ID" value="TXL66939.1"/>
    <property type="molecule type" value="Genomic_DNA"/>
</dbReference>
<evidence type="ECO:0000313" key="17">
    <source>
        <dbReference type="Proteomes" id="UP000321548"/>
    </source>
</evidence>
<evidence type="ECO:0000256" key="6">
    <source>
        <dbReference type="ARBA" id="ARBA00023077"/>
    </source>
</evidence>
<dbReference type="PANTHER" id="PTHR32552">
    <property type="entry name" value="FERRICHROME IRON RECEPTOR-RELATED"/>
    <property type="match status" value="1"/>
</dbReference>
<keyword evidence="13" id="KW-0732">Signal</keyword>
<evidence type="ECO:0000256" key="3">
    <source>
        <dbReference type="ARBA" id="ARBA00022448"/>
    </source>
</evidence>
<evidence type="ECO:0000256" key="12">
    <source>
        <dbReference type="SAM" id="MobiDB-lite"/>
    </source>
</evidence>
<dbReference type="PANTHER" id="PTHR32552:SF83">
    <property type="entry name" value="BLR3904 PROTEIN"/>
    <property type="match status" value="1"/>
</dbReference>
<evidence type="ECO:0000256" key="8">
    <source>
        <dbReference type="ARBA" id="ARBA00023170"/>
    </source>
</evidence>
<dbReference type="GO" id="GO:0015344">
    <property type="term" value="F:siderophore uptake transmembrane transporter activity"/>
    <property type="evidence" value="ECO:0007669"/>
    <property type="project" value="TreeGrafter"/>
</dbReference>
<evidence type="ECO:0000256" key="5">
    <source>
        <dbReference type="ARBA" id="ARBA00022692"/>
    </source>
</evidence>
<reference evidence="16 17" key="1">
    <citation type="submission" date="2019-06" db="EMBL/GenBank/DDBJ databases">
        <title>Quisquiliibacterium sp. nov., isolated from a maize field.</title>
        <authorList>
            <person name="Lin S.-Y."/>
            <person name="Tsai C.-F."/>
            <person name="Young C.-C."/>
        </authorList>
    </citation>
    <scope>NUCLEOTIDE SEQUENCE [LARGE SCALE GENOMIC DNA]</scope>
    <source>
        <strain evidence="16 17">CC-CFT501</strain>
    </source>
</reference>
<protein>
    <submittedName>
        <fullName evidence="16">TonB-dependent receptor</fullName>
    </submittedName>
</protein>
<evidence type="ECO:0000256" key="11">
    <source>
        <dbReference type="RuleBase" id="RU003357"/>
    </source>
</evidence>
<organism evidence="16 17">
    <name type="scientific">Zeimonas arvi</name>
    <dbReference type="NCBI Taxonomy" id="2498847"/>
    <lineage>
        <taxon>Bacteria</taxon>
        <taxon>Pseudomonadati</taxon>
        <taxon>Pseudomonadota</taxon>
        <taxon>Betaproteobacteria</taxon>
        <taxon>Burkholderiales</taxon>
        <taxon>Burkholderiaceae</taxon>
        <taxon>Zeimonas</taxon>
    </lineage>
</organism>
<sequence length="790" mass="84871">MLPPASARTTQCGGPAATDASPSPLLRTGAALGLSAAMLAPLQALAAEEAAPRPSNLAPVTVEAAPIEPNPNAEPGVPYKARTSGDERHRRPIAETPSNITVLTKPQIEDSGYTDLRDIVDAQPGITLGTGENGNAFGDRYIIRGQEARSDVFVDGLRDPGMTIRESFATEQVEITKGPSSSFAGRGTSGGAINSVTKQATTDFDYAKFSTGLGTDRYTRTTLDANKVLNDRAAIRANLLYGYENVPDRAPADRERKGIAVSGLFLPTDRLQVVLDYYGMRARDNPDLGGYLVGTLPNRRPATNVPVYAQQPDFLNSDVDTLTGRIRYQISPDVRITNLTRVGKSANGYVATGARGVTTDPSNPGGVYDTASLSTHQGWQDVDYVANQTNLFVNKTIAGKKHEFIFGLEYTDHRVVNGTYDVNNSGENCIVPGRGGTSPGWCITDASGAPVNGLNTIMNRQITKDRWDLDWNVKTVSLSAMDTVKLSDTWTAFGGLRYDRFDFDTTAQDASLQTTNFQYSDTLLNGHAGATWQFRPDANLYFSYATASDVNGGESDVGTSCGYGGICIDSANNVGIASSKPETTRSIELGTKWNLAGGKLLATAALFQITKHDVMEQAPNSTGYSSVGALNTGKNRVRGIEFGLVGKLTDRLTAQGGLALMRAEVLESNVAANIGKTLSNFADQSAYAQLRYQATGKFAFGVGAKYESEKFAGQPDSAPGYTASGEYSQPIPSYTVFNLFASYRVNRNMDLRLNVGNVTDRDYYLAGYRSGAFLYKGDARNAQLTLNYDF</sequence>
<dbReference type="Gene3D" id="2.40.170.20">
    <property type="entry name" value="TonB-dependent receptor, beta-barrel domain"/>
    <property type="match status" value="1"/>
</dbReference>
<feature type="region of interest" description="Disordered" evidence="12">
    <location>
        <begin position="66"/>
        <end position="89"/>
    </location>
</feature>
<keyword evidence="8 16" id="KW-0675">Receptor</keyword>
<dbReference type="SUPFAM" id="SSF56935">
    <property type="entry name" value="Porins"/>
    <property type="match status" value="1"/>
</dbReference>
<evidence type="ECO:0000256" key="10">
    <source>
        <dbReference type="PROSITE-ProRule" id="PRU01360"/>
    </source>
</evidence>
<keyword evidence="9 10" id="KW-0998">Cell outer membrane</keyword>
<dbReference type="Pfam" id="PF07715">
    <property type="entry name" value="Plug"/>
    <property type="match status" value="1"/>
</dbReference>
<keyword evidence="3 10" id="KW-0813">Transport</keyword>
<feature type="region of interest" description="Disordered" evidence="12">
    <location>
        <begin position="1"/>
        <end position="24"/>
    </location>
</feature>
<keyword evidence="4 10" id="KW-1134">Transmembrane beta strand</keyword>
<keyword evidence="5 10" id="KW-0812">Transmembrane</keyword>
<comment type="caution">
    <text evidence="16">The sequence shown here is derived from an EMBL/GenBank/DDBJ whole genome shotgun (WGS) entry which is preliminary data.</text>
</comment>
<comment type="subcellular location">
    <subcellularLocation>
        <location evidence="1 10">Cell outer membrane</location>
        <topology evidence="1 10">Multi-pass membrane protein</topology>
    </subcellularLocation>
</comment>
<keyword evidence="17" id="KW-1185">Reference proteome</keyword>
<dbReference type="InterPro" id="IPR036942">
    <property type="entry name" value="Beta-barrel_TonB_sf"/>
</dbReference>
<feature type="domain" description="TonB-dependent receptor-like beta-barrel" evidence="14">
    <location>
        <begin position="273"/>
        <end position="758"/>
    </location>
</feature>
<evidence type="ECO:0000256" key="13">
    <source>
        <dbReference type="SAM" id="SignalP"/>
    </source>
</evidence>
<evidence type="ECO:0000256" key="7">
    <source>
        <dbReference type="ARBA" id="ARBA00023136"/>
    </source>
</evidence>
<dbReference type="CDD" id="cd01347">
    <property type="entry name" value="ligand_gated_channel"/>
    <property type="match status" value="1"/>
</dbReference>
<keyword evidence="6 11" id="KW-0798">TonB box</keyword>
<evidence type="ECO:0000256" key="2">
    <source>
        <dbReference type="ARBA" id="ARBA00009810"/>
    </source>
</evidence>